<dbReference type="RefSeq" id="XP_030375640.1">
    <property type="nucleotide sequence ID" value="XM_030519780.1"/>
</dbReference>
<protein>
    <submittedName>
        <fullName evidence="3">Uncharacterized protein LOC115624929</fullName>
    </submittedName>
</protein>
<evidence type="ECO:0000256" key="1">
    <source>
        <dbReference type="SAM" id="Phobius"/>
    </source>
</evidence>
<evidence type="ECO:0000313" key="3">
    <source>
        <dbReference type="RefSeq" id="XP_030375640.1"/>
    </source>
</evidence>
<reference evidence="3" key="1">
    <citation type="submission" date="2025-08" db="UniProtKB">
        <authorList>
            <consortium name="RefSeq"/>
        </authorList>
    </citation>
    <scope>IDENTIFICATION</scope>
    <source>
        <strain evidence="3">11010-0011.00</strain>
        <tissue evidence="3">Whole body</tissue>
    </source>
</reference>
<sequence>MTTTIAFVLVAPDIPFGILYLIPTYSAIAALHSVCIHASSYRFCTEENSKKYADCSLHPHVPCIWPALPYLLVLLFSTVLFFSVILLCERGSNCVSDSRFRGGMIIDDHCNIRNMTRNELRNHPLVLKNVKTDYVKAHHPIKGVSFGMKP</sequence>
<dbReference type="AlphaFoldDB" id="A0A6J2TJK3"/>
<organism evidence="2 3">
    <name type="scientific">Drosophila lebanonensis</name>
    <name type="common">Fruit fly</name>
    <name type="synonym">Scaptodrosophila lebanonensis</name>
    <dbReference type="NCBI Taxonomy" id="7225"/>
    <lineage>
        <taxon>Eukaryota</taxon>
        <taxon>Metazoa</taxon>
        <taxon>Ecdysozoa</taxon>
        <taxon>Arthropoda</taxon>
        <taxon>Hexapoda</taxon>
        <taxon>Insecta</taxon>
        <taxon>Pterygota</taxon>
        <taxon>Neoptera</taxon>
        <taxon>Endopterygota</taxon>
        <taxon>Diptera</taxon>
        <taxon>Brachycera</taxon>
        <taxon>Muscomorpha</taxon>
        <taxon>Ephydroidea</taxon>
        <taxon>Drosophilidae</taxon>
        <taxon>Scaptodrosophila</taxon>
    </lineage>
</organism>
<dbReference type="GeneID" id="115624929"/>
<dbReference type="Proteomes" id="UP000504634">
    <property type="component" value="Unplaced"/>
</dbReference>
<proteinExistence type="predicted"/>
<keyword evidence="2" id="KW-1185">Reference proteome</keyword>
<feature type="transmembrane region" description="Helical" evidence="1">
    <location>
        <begin position="67"/>
        <end position="88"/>
    </location>
</feature>
<evidence type="ECO:0000313" key="2">
    <source>
        <dbReference type="Proteomes" id="UP000504634"/>
    </source>
</evidence>
<keyword evidence="1" id="KW-0472">Membrane</keyword>
<gene>
    <name evidence="3" type="primary">LOC115624929</name>
</gene>
<keyword evidence="1" id="KW-0812">Transmembrane</keyword>
<name>A0A6J2TJK3_DROLE</name>
<keyword evidence="1" id="KW-1133">Transmembrane helix</keyword>
<accession>A0A6J2TJK3</accession>